<organism evidence="3 4">
    <name type="scientific">Carpinus fangiana</name>
    <dbReference type="NCBI Taxonomy" id="176857"/>
    <lineage>
        <taxon>Eukaryota</taxon>
        <taxon>Viridiplantae</taxon>
        <taxon>Streptophyta</taxon>
        <taxon>Embryophyta</taxon>
        <taxon>Tracheophyta</taxon>
        <taxon>Spermatophyta</taxon>
        <taxon>Magnoliopsida</taxon>
        <taxon>eudicotyledons</taxon>
        <taxon>Gunneridae</taxon>
        <taxon>Pentapetalae</taxon>
        <taxon>rosids</taxon>
        <taxon>fabids</taxon>
        <taxon>Fagales</taxon>
        <taxon>Betulaceae</taxon>
        <taxon>Carpinus</taxon>
    </lineage>
</organism>
<evidence type="ECO:0000313" key="3">
    <source>
        <dbReference type="EMBL" id="KAB8670412.1"/>
    </source>
</evidence>
<dbReference type="Proteomes" id="UP000327013">
    <property type="component" value="Unassembled WGS sequence"/>
</dbReference>
<feature type="compositionally biased region" description="Low complexity" evidence="2">
    <location>
        <begin position="199"/>
        <end position="208"/>
    </location>
</feature>
<accession>A0A5N6L3P4</accession>
<evidence type="ECO:0000313" key="4">
    <source>
        <dbReference type="Proteomes" id="UP000327013"/>
    </source>
</evidence>
<dbReference type="AlphaFoldDB" id="A0A5N6L3P4"/>
<dbReference type="PANTHER" id="PTHR12832:SF18">
    <property type="entry name" value="IQ CALMODULIN-BINDING MOTIF DOMAIN PROTEIN (AFU_ORTHOLOGUE AFUA_1G08920)"/>
    <property type="match status" value="1"/>
</dbReference>
<sequence length="942" mass="105421">MSRESSELDDELPPLEHGDAMSLTDNDARHVYTPPPRIAARLSAGNRRRSSAASSRRNSLSSTKSSASSVRTAFRAGQNTHVAQHLRRASIIDTRKARLAQRAAHVEEVRLRAALSKAERISTTQERTLAAQQARENHLAKVAEKCAEEVNHAKRVAEETKERKAAEEQRVRLQMQEKHAEAERRALEFKRSSRKPRATSIPSTSSKKSIDSLDSLLKIELSVEVASVRIQRAWKQRKRRFLVKEFVDLDLSIDRVRNMDFMAASALLADTKVIASASRILIFYGLNVDERDDKTFVRRFLSAYMILGHPTDIFTKQGQQEQNLIEMAKELLISFEAAIAHSSTTRNASAPATALETLSQAHASYLSAFAAWRTRDASVLIGTMVDQFVALDSIWQTVKDDTRGEVANDYREGIRNQQVILLSKIKKLAGPEEGNLLIKNAIRESRRTRTRQRPKGDSRPRPIAGPEAGSSGPNSATAAQTFNNDDGATQQTQESLEIGELSRIFSVVPPNRVLVHELQLDPTFKIEVSPHSDVRNALNREVCDRMRTAVHEGNGDIWTLAVAENISKRLLKLLKPGNSMHRLLSEVLDIDHIRRQCEQGVFSYDKFFGFMADLLPRLCAPIRDQEVQALATVLKTEGDEVDTMIEKLFGLLHTIDIMSLDYTNYMVQQAAPTLVREAEGYEQRMFAQDIESGAVTLDRTKRWWRHATVSILTDQGAHQDPSSVDFRRIYARGLVDLAIGLGPLRAEDVPETLTLDVNRFVTIRTEILRITAVGAILLTAKNLLKRDVRSQWKPEAKRIMDSIKAASNFDNSDGNLSMRIGAIVETSHAMPQSSREQLASVIKRFLAECRAARLSDPVLKLLFQRLKMHVFARVAAVTSQERVRVASTASEGLAGIGLSEFIGQVGDVSTLLGKVTEVDMKAHRTWYRQVEDELARMGEVEA</sequence>
<evidence type="ECO:0000256" key="1">
    <source>
        <dbReference type="ARBA" id="ARBA00010954"/>
    </source>
</evidence>
<feature type="compositionally biased region" description="Low complexity" evidence="2">
    <location>
        <begin position="39"/>
        <end position="73"/>
    </location>
</feature>
<dbReference type="PANTHER" id="PTHR12832">
    <property type="entry name" value="TESTIS-SPECIFIC PROTEIN PBS13 T-COMPLEX 11"/>
    <property type="match status" value="1"/>
</dbReference>
<dbReference type="EMBL" id="VIBQ01000084">
    <property type="protein sequence ID" value="KAB8670412.1"/>
    <property type="molecule type" value="Genomic_DNA"/>
</dbReference>
<reference evidence="3 4" key="1">
    <citation type="submission" date="2019-06" db="EMBL/GenBank/DDBJ databases">
        <title>A chromosomal-level reference genome of Carpinus fangiana (Coryloideae, Betulaceae).</title>
        <authorList>
            <person name="Yang X."/>
            <person name="Wang Z."/>
            <person name="Zhang L."/>
            <person name="Hao G."/>
            <person name="Liu J."/>
            <person name="Yang Y."/>
        </authorList>
    </citation>
    <scope>NUCLEOTIDE SEQUENCE [LARGE SCALE GENOMIC DNA]</scope>
    <source>
        <strain evidence="3">Cfa_2016G</strain>
        <tissue evidence="3">Leaf</tissue>
    </source>
</reference>
<dbReference type="Pfam" id="PF05794">
    <property type="entry name" value="Tcp11"/>
    <property type="match status" value="1"/>
</dbReference>
<dbReference type="GO" id="GO:0010737">
    <property type="term" value="P:protein kinase A signaling"/>
    <property type="evidence" value="ECO:0007669"/>
    <property type="project" value="TreeGrafter"/>
</dbReference>
<feature type="region of interest" description="Disordered" evidence="2">
    <location>
        <begin position="182"/>
        <end position="208"/>
    </location>
</feature>
<keyword evidence="4" id="KW-1185">Reference proteome</keyword>
<name>A0A5N6L3P4_9ROSI</name>
<proteinExistence type="inferred from homology"/>
<dbReference type="InterPro" id="IPR008862">
    <property type="entry name" value="Tcp11"/>
</dbReference>
<feature type="region of interest" description="Disordered" evidence="2">
    <location>
        <begin position="439"/>
        <end position="491"/>
    </location>
</feature>
<gene>
    <name evidence="3" type="ORF">FH972_026325</name>
</gene>
<evidence type="ECO:0000256" key="2">
    <source>
        <dbReference type="SAM" id="MobiDB-lite"/>
    </source>
</evidence>
<protein>
    <submittedName>
        <fullName evidence="3">Uncharacterized protein</fullName>
    </submittedName>
</protein>
<dbReference type="OrthoDB" id="276323at2759"/>
<feature type="compositionally biased region" description="Polar residues" evidence="2">
    <location>
        <begin position="471"/>
        <end position="491"/>
    </location>
</feature>
<feature type="compositionally biased region" description="Basic and acidic residues" evidence="2">
    <location>
        <begin position="182"/>
        <end position="191"/>
    </location>
</feature>
<feature type="region of interest" description="Disordered" evidence="2">
    <location>
        <begin position="1"/>
        <end position="80"/>
    </location>
</feature>
<comment type="caution">
    <text evidence="3">The sequence shown here is derived from an EMBL/GenBank/DDBJ whole genome shotgun (WGS) entry which is preliminary data.</text>
</comment>
<comment type="similarity">
    <text evidence="1">Belongs to the TCP11 family.</text>
</comment>